<protein>
    <submittedName>
        <fullName evidence="1">Uncharacterized protein</fullName>
    </submittedName>
</protein>
<gene>
    <name evidence="1" type="ORF">KIPB_007296</name>
</gene>
<name>A0A9K3CYC1_9EUKA</name>
<organism evidence="1 2">
    <name type="scientific">Kipferlia bialata</name>
    <dbReference type="NCBI Taxonomy" id="797122"/>
    <lineage>
        <taxon>Eukaryota</taxon>
        <taxon>Metamonada</taxon>
        <taxon>Carpediemonas-like organisms</taxon>
        <taxon>Kipferlia</taxon>
    </lineage>
</organism>
<evidence type="ECO:0000313" key="2">
    <source>
        <dbReference type="Proteomes" id="UP000265618"/>
    </source>
</evidence>
<dbReference type="AlphaFoldDB" id="A0A9K3CYC1"/>
<dbReference type="EMBL" id="BDIP01002027">
    <property type="protein sequence ID" value="GIQ85599.1"/>
    <property type="molecule type" value="Genomic_DNA"/>
</dbReference>
<comment type="caution">
    <text evidence="1">The sequence shown here is derived from an EMBL/GenBank/DDBJ whole genome shotgun (WGS) entry which is preliminary data.</text>
</comment>
<proteinExistence type="predicted"/>
<accession>A0A9K3CYC1</accession>
<feature type="non-terminal residue" evidence="1">
    <location>
        <position position="1"/>
    </location>
</feature>
<keyword evidence="2" id="KW-1185">Reference proteome</keyword>
<sequence>FINIIRSTQYGPLLASLDDGPETTLVGEDKAWGFSVDDCIMAMGKGYMLPR</sequence>
<dbReference type="Proteomes" id="UP000265618">
    <property type="component" value="Unassembled WGS sequence"/>
</dbReference>
<reference evidence="1 2" key="1">
    <citation type="journal article" date="2018" name="PLoS ONE">
        <title>The draft genome of Kipferlia bialata reveals reductive genome evolution in fornicate parasites.</title>
        <authorList>
            <person name="Tanifuji G."/>
            <person name="Takabayashi S."/>
            <person name="Kume K."/>
            <person name="Takagi M."/>
            <person name="Nakayama T."/>
            <person name="Kamikawa R."/>
            <person name="Inagaki Y."/>
            <person name="Hashimoto T."/>
        </authorList>
    </citation>
    <scope>NUCLEOTIDE SEQUENCE [LARGE SCALE GENOMIC DNA]</scope>
    <source>
        <strain evidence="1">NY0173</strain>
    </source>
</reference>
<evidence type="ECO:0000313" key="1">
    <source>
        <dbReference type="EMBL" id="GIQ85599.1"/>
    </source>
</evidence>